<dbReference type="Pfam" id="PF07452">
    <property type="entry name" value="CHRD"/>
    <property type="match status" value="1"/>
</dbReference>
<feature type="domain" description="CHRD" evidence="1">
    <location>
        <begin position="34"/>
        <end position="170"/>
    </location>
</feature>
<dbReference type="InterPro" id="IPR010895">
    <property type="entry name" value="CHRD"/>
</dbReference>
<organism evidence="2">
    <name type="scientific">freshwater metagenome</name>
    <dbReference type="NCBI Taxonomy" id="449393"/>
    <lineage>
        <taxon>unclassified sequences</taxon>
        <taxon>metagenomes</taxon>
        <taxon>ecological metagenomes</taxon>
    </lineage>
</organism>
<evidence type="ECO:0000313" key="2">
    <source>
        <dbReference type="EMBL" id="CAB4727494.1"/>
    </source>
</evidence>
<dbReference type="AlphaFoldDB" id="A0A6J6RY48"/>
<protein>
    <submittedName>
        <fullName evidence="2">Unannotated protein</fullName>
    </submittedName>
</protein>
<sequence length="171" mass="17530">MNAKRKTLAGLGAAALAASIALPVTSAFAGHENTVAKASLNGKNEVDDMSDRRIVGDRNGRGSAVVFGIDGDANTLCYSLLVKKIGPATGAHIHEGAEGENGPVVAFLAPPADGTAGDCLTEGEEGKFATGEDGEPLTTVAEILANPEDYYVNVHNEAFPNGAIRGQLVKQ</sequence>
<proteinExistence type="predicted"/>
<gene>
    <name evidence="2" type="ORF">UFOPK2761_00273</name>
</gene>
<reference evidence="2" key="1">
    <citation type="submission" date="2020-05" db="EMBL/GenBank/DDBJ databases">
        <authorList>
            <person name="Chiriac C."/>
            <person name="Salcher M."/>
            <person name="Ghai R."/>
            <person name="Kavagutti S V."/>
        </authorList>
    </citation>
    <scope>NUCLEOTIDE SEQUENCE</scope>
</reference>
<name>A0A6J6RY48_9ZZZZ</name>
<accession>A0A6J6RY48</accession>
<evidence type="ECO:0000259" key="1">
    <source>
        <dbReference type="SMART" id="SM00754"/>
    </source>
</evidence>
<dbReference type="EMBL" id="CAEZYQ010000001">
    <property type="protein sequence ID" value="CAB4727494.1"/>
    <property type="molecule type" value="Genomic_DNA"/>
</dbReference>
<dbReference type="SMART" id="SM00754">
    <property type="entry name" value="CHRD"/>
    <property type="match status" value="1"/>
</dbReference>